<dbReference type="PANTHER" id="PTHR30026:SF20">
    <property type="entry name" value="OUTER MEMBRANE PROTEIN TOLC"/>
    <property type="match status" value="1"/>
</dbReference>
<keyword evidence="4" id="KW-1134">Transmembrane beta strand</keyword>
<dbReference type="InterPro" id="IPR003423">
    <property type="entry name" value="OMP_efflux"/>
</dbReference>
<feature type="chain" id="PRO_5045077716" evidence="8">
    <location>
        <begin position="22"/>
        <end position="441"/>
    </location>
</feature>
<evidence type="ECO:0000256" key="8">
    <source>
        <dbReference type="SAM" id="SignalP"/>
    </source>
</evidence>
<comment type="caution">
    <text evidence="9">The sequence shown here is derived from an EMBL/GenBank/DDBJ whole genome shotgun (WGS) entry which is preliminary data.</text>
</comment>
<keyword evidence="8" id="KW-0732">Signal</keyword>
<evidence type="ECO:0000256" key="2">
    <source>
        <dbReference type="ARBA" id="ARBA00007613"/>
    </source>
</evidence>
<evidence type="ECO:0000256" key="5">
    <source>
        <dbReference type="ARBA" id="ARBA00022692"/>
    </source>
</evidence>
<keyword evidence="6" id="KW-0472">Membrane</keyword>
<comment type="subcellular location">
    <subcellularLocation>
        <location evidence="1">Cell outer membrane</location>
    </subcellularLocation>
</comment>
<keyword evidence="3" id="KW-0813">Transport</keyword>
<keyword evidence="7" id="KW-0998">Cell outer membrane</keyword>
<dbReference type="InterPro" id="IPR051906">
    <property type="entry name" value="TolC-like"/>
</dbReference>
<name>A0ABP8GJZ0_9BACT</name>
<gene>
    <name evidence="9" type="ORF">GCM10023184_13250</name>
</gene>
<evidence type="ECO:0000256" key="1">
    <source>
        <dbReference type="ARBA" id="ARBA00004442"/>
    </source>
</evidence>
<evidence type="ECO:0000256" key="4">
    <source>
        <dbReference type="ARBA" id="ARBA00022452"/>
    </source>
</evidence>
<accession>A0ABP8GJZ0</accession>
<dbReference type="Proteomes" id="UP001501725">
    <property type="component" value="Unassembled WGS sequence"/>
</dbReference>
<organism evidence="9 10">
    <name type="scientific">Flaviaesturariibacter amylovorans</name>
    <dbReference type="NCBI Taxonomy" id="1084520"/>
    <lineage>
        <taxon>Bacteria</taxon>
        <taxon>Pseudomonadati</taxon>
        <taxon>Bacteroidota</taxon>
        <taxon>Chitinophagia</taxon>
        <taxon>Chitinophagales</taxon>
        <taxon>Chitinophagaceae</taxon>
        <taxon>Flaviaestuariibacter</taxon>
    </lineage>
</organism>
<evidence type="ECO:0000256" key="3">
    <source>
        <dbReference type="ARBA" id="ARBA00022448"/>
    </source>
</evidence>
<keyword evidence="5" id="KW-0812">Transmembrane</keyword>
<dbReference type="Pfam" id="PF02321">
    <property type="entry name" value="OEP"/>
    <property type="match status" value="2"/>
</dbReference>
<evidence type="ECO:0000313" key="9">
    <source>
        <dbReference type="EMBL" id="GAA4325341.1"/>
    </source>
</evidence>
<keyword evidence="10" id="KW-1185">Reference proteome</keyword>
<dbReference type="SUPFAM" id="SSF56954">
    <property type="entry name" value="Outer membrane efflux proteins (OEP)"/>
    <property type="match status" value="1"/>
</dbReference>
<evidence type="ECO:0000256" key="6">
    <source>
        <dbReference type="ARBA" id="ARBA00023136"/>
    </source>
</evidence>
<reference evidence="10" key="1">
    <citation type="journal article" date="2019" name="Int. J. Syst. Evol. Microbiol.">
        <title>The Global Catalogue of Microorganisms (GCM) 10K type strain sequencing project: providing services to taxonomists for standard genome sequencing and annotation.</title>
        <authorList>
            <consortium name="The Broad Institute Genomics Platform"/>
            <consortium name="The Broad Institute Genome Sequencing Center for Infectious Disease"/>
            <person name="Wu L."/>
            <person name="Ma J."/>
        </authorList>
    </citation>
    <scope>NUCLEOTIDE SEQUENCE [LARGE SCALE GENOMIC DNA]</scope>
    <source>
        <strain evidence="10">JCM 17919</strain>
    </source>
</reference>
<dbReference type="Gene3D" id="1.20.1600.10">
    <property type="entry name" value="Outer membrane efflux proteins (OEP)"/>
    <property type="match status" value="1"/>
</dbReference>
<feature type="signal peptide" evidence="8">
    <location>
        <begin position="1"/>
        <end position="21"/>
    </location>
</feature>
<proteinExistence type="inferred from homology"/>
<sequence length="441" mass="48420">MTLHRVFLLIVFVLAARLAGAQTLTLQQCIDTALARNLDVARTALGAESAEVQLQQARGARLPNLTGDLYHAFNQGRGIDPTSNGYVNQSLNFANYQLNSGVVLFNGGALRQTQLQRAAAWEAARLEVQQAKDFLAINVITAYLQLLINEDLLQAVTRQAELSRQQYERLELMHRQGAIRPSELSDMKGQWMADQLAISNARNALETARLVLAQLLNKPYHTGLTVARIDTSAFREPYGATVAQVLEEASGQFPSLKAAGLRTESARHGILSARGSRAPVLSVGGGLATAYSSAARDGSGKLSYNSQLRNNFSTTVGVGLTVPLFNRLQGRSRVRLAEIEWKATRVQEALVTQQLRQQVEAAWLNLTNAGDRLGLLETQADAYAESYAAAEVRYKAGVGTSVDYLIAKDRMDRARIGLIMARYDFVLRKQVLDYFRGAGRR</sequence>
<protein>
    <submittedName>
        <fullName evidence="9">TolC family protein</fullName>
    </submittedName>
</protein>
<evidence type="ECO:0000256" key="7">
    <source>
        <dbReference type="ARBA" id="ARBA00023237"/>
    </source>
</evidence>
<comment type="similarity">
    <text evidence="2">Belongs to the outer membrane factor (OMF) (TC 1.B.17) family.</text>
</comment>
<dbReference type="RefSeq" id="WP_345254460.1">
    <property type="nucleotide sequence ID" value="NZ_BAABGY010000006.1"/>
</dbReference>
<dbReference type="PANTHER" id="PTHR30026">
    <property type="entry name" value="OUTER MEMBRANE PROTEIN TOLC"/>
    <property type="match status" value="1"/>
</dbReference>
<dbReference type="EMBL" id="BAABGY010000006">
    <property type="protein sequence ID" value="GAA4325341.1"/>
    <property type="molecule type" value="Genomic_DNA"/>
</dbReference>
<evidence type="ECO:0000313" key="10">
    <source>
        <dbReference type="Proteomes" id="UP001501725"/>
    </source>
</evidence>